<dbReference type="AlphaFoldDB" id="A0A345ILP8"/>
<dbReference type="EMBL" id="CP031163">
    <property type="protein sequence ID" value="AXH00621.1"/>
    <property type="molecule type" value="Genomic_DNA"/>
</dbReference>
<geneLocation type="plasmid" evidence="2">
    <name>pdrdi</name>
</geneLocation>
<reference evidence="1 2" key="1">
    <citation type="submission" date="2018-07" db="EMBL/GenBank/DDBJ databases">
        <title>Complete Genome and Methylome Analysis of Deinococcus wulumuqiensis NEB 479.</title>
        <authorList>
            <person name="Fomenkov A."/>
            <person name="Luyten Y."/>
            <person name="Vincze T."/>
            <person name="Anton B.P."/>
            <person name="Clark T."/>
            <person name="Roberts R.J."/>
            <person name="Morgan R.D."/>
        </authorList>
    </citation>
    <scope>NUCLEOTIDE SEQUENCE [LARGE SCALE GENOMIC DNA]</scope>
    <source>
        <strain evidence="1 2">NEB 479</strain>
        <plasmid evidence="2">Plasmid pdrdi</plasmid>
    </source>
</reference>
<dbReference type="KEGG" id="dwu:DVJ83_15775"/>
<proteinExistence type="predicted"/>
<name>A0A345ILP8_9DEIO</name>
<evidence type="ECO:0000313" key="1">
    <source>
        <dbReference type="EMBL" id="AXH00621.1"/>
    </source>
</evidence>
<organism evidence="1 2">
    <name type="scientific">Deinococcus wulumuqiensis</name>
    <dbReference type="NCBI Taxonomy" id="980427"/>
    <lineage>
        <taxon>Bacteria</taxon>
        <taxon>Thermotogati</taxon>
        <taxon>Deinococcota</taxon>
        <taxon>Deinococci</taxon>
        <taxon>Deinococcales</taxon>
        <taxon>Deinococcaceae</taxon>
        <taxon>Deinococcus</taxon>
    </lineage>
</organism>
<dbReference type="Proteomes" id="UP000253744">
    <property type="component" value="Plasmid pDrdI"/>
</dbReference>
<evidence type="ECO:0000313" key="2">
    <source>
        <dbReference type="Proteomes" id="UP000253744"/>
    </source>
</evidence>
<keyword evidence="1" id="KW-0614">Plasmid</keyword>
<accession>A0A345ILP8</accession>
<gene>
    <name evidence="1" type="ORF">DVJ83_15775</name>
</gene>
<sequence>MEPSKLCAELKPALKRVFPTAAKVILHAKMTTYGIEDHLYAYDHLDRPLLPLRPLEMPELQDALREKYGGGYVMIQAA</sequence>
<protein>
    <submittedName>
        <fullName evidence="1">Uncharacterized protein</fullName>
    </submittedName>
</protein>
<dbReference type="RefSeq" id="WP_114673277.1">
    <property type="nucleotide sequence ID" value="NZ_CP031163.1"/>
</dbReference>